<feature type="domain" description="DNA polymerase III beta sliding clamp central" evidence="12">
    <location>
        <begin position="132"/>
        <end position="248"/>
    </location>
</feature>
<evidence type="ECO:0000256" key="4">
    <source>
        <dbReference type="ARBA" id="ARBA00022490"/>
    </source>
</evidence>
<evidence type="ECO:0000256" key="9">
    <source>
        <dbReference type="ARBA" id="ARBA00023125"/>
    </source>
</evidence>
<evidence type="ECO:0000259" key="11">
    <source>
        <dbReference type="Pfam" id="PF00712"/>
    </source>
</evidence>
<comment type="subunit">
    <text evidence="10">Forms a ring-shaped head-to-tail homodimer around DNA.</text>
</comment>
<dbReference type="EMBL" id="AFBQ01000002">
    <property type="protein sequence ID" value="EHY32570.1"/>
    <property type="molecule type" value="Genomic_DNA"/>
</dbReference>
<dbReference type="RefSeq" id="WP_008540324.1">
    <property type="nucleotide sequence ID" value="NZ_JH604836.1"/>
</dbReference>
<accession>H3KBD7</accession>
<keyword evidence="4 10" id="KW-0963">Cytoplasm</keyword>
<dbReference type="SMART" id="SM00480">
    <property type="entry name" value="POL3Bc"/>
    <property type="match status" value="1"/>
</dbReference>
<gene>
    <name evidence="14" type="ORF">HMPREF9440_00032</name>
</gene>
<comment type="subcellular location">
    <subcellularLocation>
        <location evidence="1 10">Cytoplasm</location>
    </subcellularLocation>
</comment>
<dbReference type="InterPro" id="IPR022635">
    <property type="entry name" value="DNA_polIII_beta_C"/>
</dbReference>
<dbReference type="InterPro" id="IPR022634">
    <property type="entry name" value="DNA_polIII_beta_N"/>
</dbReference>
<keyword evidence="15" id="KW-1185">Reference proteome</keyword>
<evidence type="ECO:0000259" key="12">
    <source>
        <dbReference type="Pfam" id="PF02767"/>
    </source>
</evidence>
<dbReference type="CDD" id="cd00140">
    <property type="entry name" value="beta_clamp"/>
    <property type="match status" value="1"/>
</dbReference>
<evidence type="ECO:0000256" key="10">
    <source>
        <dbReference type="PIRNR" id="PIRNR000804"/>
    </source>
</evidence>
<evidence type="ECO:0000313" key="15">
    <source>
        <dbReference type="Proteomes" id="UP000004956"/>
    </source>
</evidence>
<dbReference type="Pfam" id="PF02768">
    <property type="entry name" value="DNA_pol3_beta_3"/>
    <property type="match status" value="1"/>
</dbReference>
<dbReference type="InterPro" id="IPR046938">
    <property type="entry name" value="DNA_clamp_sf"/>
</dbReference>
<dbReference type="HOGENOM" id="CLU_038149_4_2_4"/>
<organism evidence="14 15">
    <name type="scientific">Sutterella parvirubra YIT 11816</name>
    <dbReference type="NCBI Taxonomy" id="762967"/>
    <lineage>
        <taxon>Bacteria</taxon>
        <taxon>Pseudomonadati</taxon>
        <taxon>Pseudomonadota</taxon>
        <taxon>Betaproteobacteria</taxon>
        <taxon>Burkholderiales</taxon>
        <taxon>Sutterellaceae</taxon>
        <taxon>Sutterella</taxon>
    </lineage>
</organism>
<evidence type="ECO:0000256" key="7">
    <source>
        <dbReference type="ARBA" id="ARBA00022705"/>
    </source>
</evidence>
<dbReference type="Pfam" id="PF02767">
    <property type="entry name" value="DNA_pol3_beta_2"/>
    <property type="match status" value="1"/>
</dbReference>
<feature type="domain" description="DNA polymerase III beta sliding clamp C-terminal" evidence="13">
    <location>
        <begin position="251"/>
        <end position="372"/>
    </location>
</feature>
<dbReference type="PANTHER" id="PTHR30478">
    <property type="entry name" value="DNA POLYMERASE III SUBUNIT BETA"/>
    <property type="match status" value="1"/>
</dbReference>
<dbReference type="STRING" id="762967.HMPREF9440_00032"/>
<dbReference type="OrthoDB" id="8421503at2"/>
<evidence type="ECO:0000256" key="6">
    <source>
        <dbReference type="ARBA" id="ARBA00022695"/>
    </source>
</evidence>
<dbReference type="GO" id="GO:0005737">
    <property type="term" value="C:cytoplasm"/>
    <property type="evidence" value="ECO:0007669"/>
    <property type="project" value="UniProtKB-SubCell"/>
</dbReference>
<evidence type="ECO:0000256" key="2">
    <source>
        <dbReference type="ARBA" id="ARBA00010752"/>
    </source>
</evidence>
<dbReference type="GO" id="GO:0009360">
    <property type="term" value="C:DNA polymerase III complex"/>
    <property type="evidence" value="ECO:0007669"/>
    <property type="project" value="InterPro"/>
</dbReference>
<proteinExistence type="inferred from homology"/>
<dbReference type="GO" id="GO:0003887">
    <property type="term" value="F:DNA-directed DNA polymerase activity"/>
    <property type="evidence" value="ECO:0007669"/>
    <property type="project" value="UniProtKB-UniRule"/>
</dbReference>
<keyword evidence="8 10" id="KW-0239">DNA-directed DNA polymerase</keyword>
<keyword evidence="9" id="KW-0238">DNA-binding</keyword>
<evidence type="ECO:0000259" key="13">
    <source>
        <dbReference type="Pfam" id="PF02768"/>
    </source>
</evidence>
<dbReference type="AlphaFoldDB" id="H3KBD7"/>
<dbReference type="PATRIC" id="fig|762967.3.peg.29"/>
<dbReference type="GO" id="GO:0006271">
    <property type="term" value="P:DNA strand elongation involved in DNA replication"/>
    <property type="evidence" value="ECO:0007669"/>
    <property type="project" value="TreeGrafter"/>
</dbReference>
<dbReference type="NCBIfam" id="TIGR00663">
    <property type="entry name" value="dnan"/>
    <property type="match status" value="1"/>
</dbReference>
<dbReference type="PANTHER" id="PTHR30478:SF0">
    <property type="entry name" value="BETA SLIDING CLAMP"/>
    <property type="match status" value="1"/>
</dbReference>
<comment type="caution">
    <text evidence="14">The sequence shown here is derived from an EMBL/GenBank/DDBJ whole genome shotgun (WGS) entry which is preliminary data.</text>
</comment>
<feature type="domain" description="DNA polymerase III beta sliding clamp N-terminal" evidence="11">
    <location>
        <begin position="9"/>
        <end position="121"/>
    </location>
</feature>
<dbReference type="InterPro" id="IPR001001">
    <property type="entry name" value="DNA_polIII_beta"/>
</dbReference>
<dbReference type="Gene3D" id="3.70.10.10">
    <property type="match status" value="1"/>
</dbReference>
<name>H3KBD7_9BURK</name>
<keyword evidence="6 10" id="KW-0548">Nucleotidyltransferase</keyword>
<comment type="similarity">
    <text evidence="2 10">Belongs to the beta sliding clamp family.</text>
</comment>
<evidence type="ECO:0000256" key="8">
    <source>
        <dbReference type="ARBA" id="ARBA00022932"/>
    </source>
</evidence>
<dbReference type="Proteomes" id="UP000004956">
    <property type="component" value="Unassembled WGS sequence"/>
</dbReference>
<dbReference type="GO" id="GO:0008408">
    <property type="term" value="F:3'-5' exonuclease activity"/>
    <property type="evidence" value="ECO:0007669"/>
    <property type="project" value="InterPro"/>
</dbReference>
<dbReference type="Pfam" id="PF00712">
    <property type="entry name" value="DNA_pol3_beta"/>
    <property type="match status" value="1"/>
</dbReference>
<dbReference type="PIRSF" id="PIRSF000804">
    <property type="entry name" value="DNA_pol_III_b"/>
    <property type="match status" value="1"/>
</dbReference>
<evidence type="ECO:0000256" key="3">
    <source>
        <dbReference type="ARBA" id="ARBA00021035"/>
    </source>
</evidence>
<dbReference type="Gene3D" id="3.10.150.10">
    <property type="entry name" value="DNA Polymerase III, subunit A, domain 2"/>
    <property type="match status" value="1"/>
</dbReference>
<dbReference type="SUPFAM" id="SSF55979">
    <property type="entry name" value="DNA clamp"/>
    <property type="match status" value="3"/>
</dbReference>
<evidence type="ECO:0000313" key="14">
    <source>
        <dbReference type="EMBL" id="EHY32570.1"/>
    </source>
</evidence>
<reference evidence="14 15" key="1">
    <citation type="submission" date="2011-11" db="EMBL/GenBank/DDBJ databases">
        <authorList>
            <person name="Weinstock G."/>
            <person name="Sodergren E."/>
            <person name="Clifton S."/>
            <person name="Fulton L."/>
            <person name="Fulton B."/>
            <person name="Courtney L."/>
            <person name="Fronick C."/>
            <person name="Harrison M."/>
            <person name="Strong C."/>
            <person name="Farmer C."/>
            <person name="Delahaunty K."/>
            <person name="Markovic C."/>
            <person name="Hall O."/>
            <person name="Minx P."/>
            <person name="Tomlinson C."/>
            <person name="Mitreva M."/>
            <person name="Hou S."/>
            <person name="Chen J."/>
            <person name="Wollam A."/>
            <person name="Pepin K.H."/>
            <person name="Johnson M."/>
            <person name="Bhonagiri V."/>
            <person name="Zhang X."/>
            <person name="Suruliraj S."/>
            <person name="Warren W."/>
            <person name="Chinwalla A."/>
            <person name="Mardis E.R."/>
            <person name="Wilson R.K."/>
        </authorList>
    </citation>
    <scope>NUCLEOTIDE SEQUENCE [LARGE SCALE GENOMIC DNA]</scope>
    <source>
        <strain evidence="14 15">YIT 11816</strain>
    </source>
</reference>
<evidence type="ECO:0000256" key="5">
    <source>
        <dbReference type="ARBA" id="ARBA00022679"/>
    </source>
</evidence>
<dbReference type="GO" id="GO:0003677">
    <property type="term" value="F:DNA binding"/>
    <property type="evidence" value="ECO:0007669"/>
    <property type="project" value="UniProtKB-UniRule"/>
</dbReference>
<dbReference type="InterPro" id="IPR022637">
    <property type="entry name" value="DNA_polIII_beta_cen"/>
</dbReference>
<evidence type="ECO:0000256" key="1">
    <source>
        <dbReference type="ARBA" id="ARBA00004496"/>
    </source>
</evidence>
<keyword evidence="5 10" id="KW-0808">Transferase</keyword>
<protein>
    <recommendedName>
        <fullName evidence="3 10">Beta sliding clamp</fullName>
    </recommendedName>
</protein>
<sequence length="373" mass="42111">MQLLRSNCETIQKPVKIVSGIVERNSTVPIVNNIMIDVKGTNAVFTTTDLDTQVVTSAPVGFSDESEGCFTVSAQKLGDILSTIKGSAPVELSVEDGVAMLATTNGQFQLQTLPADDFPSFDAVDWTREIKISAKKLRRVLALTSFAMANKDIRYFLNGVLMVTSGSTVRCVATDTHRLSFCECELEEGQFFEEPHDAIIPRKTVRELLRILPEDDSEVQIRFGDMQVEFSFTDVTYRSKLVDGKFPDYERVMPTFESNPCVIRINREELISALRRAQIMTNEKFNGVRWLLSRGNLQIQGTNNEQEEATQDIAVDWTWDDLDMGFNVLYLIDALSNLKNNEVSFHFAQTPRSVLLTMPETTDFRYVVMPMRI</sequence>
<keyword evidence="7 10" id="KW-0235">DNA replication</keyword>
<comment type="function">
    <text evidence="10">Confers DNA tethering and processivity to DNA polymerases and other proteins. Acts as a clamp, forming a ring around DNA (a reaction catalyzed by the clamp-loading complex) which diffuses in an ATP-independent manner freely and bidirectionally along dsDNA. Initially characterized for its ability to contact the catalytic subunit of DNA polymerase III (Pol III), a complex, multichain enzyme responsible for most of the replicative synthesis in bacteria; Pol III exhibits 3'-5' exonuclease proofreading activity. The beta chain is required for initiation of replication as well as for processivity of DNA replication.</text>
</comment>